<proteinExistence type="predicted"/>
<protein>
    <submittedName>
        <fullName evidence="1">Uncharacterized protein</fullName>
    </submittedName>
</protein>
<dbReference type="Proteomes" id="UP001439008">
    <property type="component" value="Unassembled WGS sequence"/>
</dbReference>
<sequence>MCAISKFFRKLKEEKKMFGLTIRGNKKRFDKQKQFKITSKCLEEIAQFSYSLRFDDEETKNIWQNLFTNRYEVLRQQMGVKMLVDSDQSNNSELSGKKMSGYEELEENYALLTNYSE</sequence>
<keyword evidence="2" id="KW-1185">Reference proteome</keyword>
<organism evidence="1 2">
    <name type="scientific">Bonamia ostreae</name>
    <dbReference type="NCBI Taxonomy" id="126728"/>
    <lineage>
        <taxon>Eukaryota</taxon>
        <taxon>Sar</taxon>
        <taxon>Rhizaria</taxon>
        <taxon>Endomyxa</taxon>
        <taxon>Ascetosporea</taxon>
        <taxon>Haplosporida</taxon>
        <taxon>Bonamia</taxon>
    </lineage>
</organism>
<evidence type="ECO:0000313" key="2">
    <source>
        <dbReference type="Proteomes" id="UP001439008"/>
    </source>
</evidence>
<name>A0ABV2AHA9_9EUKA</name>
<comment type="caution">
    <text evidence="1">The sequence shown here is derived from an EMBL/GenBank/DDBJ whole genome shotgun (WGS) entry which is preliminary data.</text>
</comment>
<reference evidence="1 2" key="1">
    <citation type="journal article" date="2024" name="BMC Biol.">
        <title>Comparative genomics of Ascetosporea gives new insight into the evolutionary basis for animal parasitism in Rhizaria.</title>
        <authorList>
            <person name="Hiltunen Thoren M."/>
            <person name="Onut-Brannstrom I."/>
            <person name="Alfjorden A."/>
            <person name="Peckova H."/>
            <person name="Swords F."/>
            <person name="Hooper C."/>
            <person name="Holzer A.S."/>
            <person name="Bass D."/>
            <person name="Burki F."/>
        </authorList>
    </citation>
    <scope>NUCLEOTIDE SEQUENCE [LARGE SCALE GENOMIC DNA]</scope>
    <source>
        <strain evidence="1">20-A016</strain>
    </source>
</reference>
<evidence type="ECO:0000313" key="1">
    <source>
        <dbReference type="EMBL" id="MES1919050.1"/>
    </source>
</evidence>
<accession>A0ABV2AHA9</accession>
<dbReference type="EMBL" id="JBDODL010000187">
    <property type="protein sequence ID" value="MES1919050.1"/>
    <property type="molecule type" value="Genomic_DNA"/>
</dbReference>
<gene>
    <name evidence="1" type="ORF">MHBO_000924</name>
</gene>